<accession>A0A4Y8X0F8</accession>
<evidence type="ECO:0000313" key="3">
    <source>
        <dbReference type="Proteomes" id="UP000560081"/>
    </source>
</evidence>
<dbReference type="OrthoDB" id="4700192at2"/>
<feature type="compositionally biased region" description="Basic and acidic residues" evidence="1">
    <location>
        <begin position="325"/>
        <end position="342"/>
    </location>
</feature>
<keyword evidence="3" id="KW-1185">Reference proteome</keyword>
<organism evidence="2 3">
    <name type="scientific">Micrococcus flavus</name>
    <dbReference type="NCBI Taxonomy" id="384602"/>
    <lineage>
        <taxon>Bacteria</taxon>
        <taxon>Bacillati</taxon>
        <taxon>Actinomycetota</taxon>
        <taxon>Actinomycetes</taxon>
        <taxon>Micrococcales</taxon>
        <taxon>Micrococcaceae</taxon>
        <taxon>Micrococcus</taxon>
    </lineage>
</organism>
<evidence type="ECO:0000256" key="1">
    <source>
        <dbReference type="SAM" id="MobiDB-lite"/>
    </source>
</evidence>
<evidence type="ECO:0000313" key="2">
    <source>
        <dbReference type="EMBL" id="MBB4883911.1"/>
    </source>
</evidence>
<dbReference type="Proteomes" id="UP000560081">
    <property type="component" value="Unassembled WGS sequence"/>
</dbReference>
<proteinExistence type="predicted"/>
<dbReference type="EMBL" id="JACHMC010000001">
    <property type="protein sequence ID" value="MBB4883911.1"/>
    <property type="molecule type" value="Genomic_DNA"/>
</dbReference>
<comment type="caution">
    <text evidence="2">The sequence shown here is derived from an EMBL/GenBank/DDBJ whole genome shotgun (WGS) entry which is preliminary data.</text>
</comment>
<sequence length="342" mass="38017">MSDDVPALTVDTLLTGPRGRDLCFALLPDPPPTPFGPVPADAAEAMRAAVGRWDPASLTRSTLHAALLTSVDDAMYWQAPWEHEAFLAADGVAEALRPVAEVVVAHPDTAWWTRPCPVRQWSLHPWEHPAVGGRPEGVPAEPIERFLTEAEDDERRFRAWREAGEGPVGGIWWTQPPMRFTRAQIPEAFDLIEDSDAPEEVSAYPVRGHGRVLEIRGPEDWVALCREHPFEVTESRRADWGAVTGRQGRWFLPDWRSVARDWDGLHLTVAGYLSTATRALMLDDPSTGALTDDGGGRACLMAGFDPDATLWLTDVVRPLPAEEEPTQRWEGEPTRRHRAGER</sequence>
<dbReference type="AlphaFoldDB" id="A0A4Y8X0F8"/>
<reference evidence="2 3" key="1">
    <citation type="submission" date="2020-08" db="EMBL/GenBank/DDBJ databases">
        <title>Sequencing the genomes of 1000 actinobacteria strains.</title>
        <authorList>
            <person name="Klenk H.-P."/>
        </authorList>
    </citation>
    <scope>NUCLEOTIDE SEQUENCE [LARGE SCALE GENOMIC DNA]</scope>
    <source>
        <strain evidence="2 3">DSM 19079</strain>
    </source>
</reference>
<gene>
    <name evidence="2" type="ORF">BJ976_002262</name>
</gene>
<dbReference type="RefSeq" id="WP_135030464.1">
    <property type="nucleotide sequence ID" value="NZ_BMLA01000007.1"/>
</dbReference>
<name>A0A4Y8X0F8_9MICC</name>
<feature type="region of interest" description="Disordered" evidence="1">
    <location>
        <begin position="321"/>
        <end position="342"/>
    </location>
</feature>
<protein>
    <submittedName>
        <fullName evidence="2">Uncharacterized protein</fullName>
    </submittedName>
</protein>